<accession>A0A2C9DYW3</accession>
<proteinExistence type="predicted"/>
<sequence>MQINIKKIIIKISTFLGLGIIPILASSCSIIIPDSIPLKSNVSSITNDISKLANDYIDNQHKIIESINKNKKISLTNEMIQKAKFYAGYISRLRFIQKLRYEIQNEKKTLNKIIKVVNDADISTLYDFKDKNLTIYTKTFYFHNYQFVNANKKNYFISKKTIKSVITENLLDIGFTWTIIYNDQTKTYIRPTDFMTKNFIDYKKNENKIATRSKILYDMIVKNESLNINHSEYESLLVNNEWKRYYENMINIFLYQYYNEGIKNDIDFLNHFLLKDALK</sequence>
<dbReference type="KEGG" id="upa:UPA3_0302"/>
<keyword evidence="2" id="KW-0449">Lipoprotein</keyword>
<dbReference type="GeneID" id="29672581"/>
<keyword evidence="1" id="KW-1133">Transmembrane helix</keyword>
<dbReference type="RefSeq" id="WP_012317002.1">
    <property type="nucleotide sequence ID" value="NC_010503.1"/>
</dbReference>
<dbReference type="EMBL" id="CP000942">
    <property type="protein sequence ID" value="ACA33171.1"/>
    <property type="molecule type" value="Genomic_DNA"/>
</dbReference>
<feature type="transmembrane region" description="Helical" evidence="1">
    <location>
        <begin position="12"/>
        <end position="32"/>
    </location>
</feature>
<evidence type="ECO:0000313" key="3">
    <source>
        <dbReference type="Proteomes" id="UP000002162"/>
    </source>
</evidence>
<dbReference type="HOGENOM" id="CLU_086999_0_0_14"/>
<reference evidence="2 3" key="1">
    <citation type="submission" date="2008-02" db="EMBL/GenBank/DDBJ databases">
        <title>Genome sequence of Ureaplasma parvum serovar 3.</title>
        <authorList>
            <person name="Methe B.A."/>
            <person name="Glass J."/>
            <person name="Waites K."/>
            <person name="Shrivastava S."/>
        </authorList>
    </citation>
    <scope>NUCLEOTIDE SEQUENCE [LARGE SCALE GENOMIC DNA]</scope>
    <source>
        <strain evidence="3">ATCC 27815 / 27 / NCTC 11736</strain>
    </source>
</reference>
<protein>
    <submittedName>
        <fullName evidence="2">Putative lipoprotein</fullName>
    </submittedName>
</protein>
<name>A0A2C9DYW3_UREP2</name>
<evidence type="ECO:0000313" key="2">
    <source>
        <dbReference type="EMBL" id="ACA33171.1"/>
    </source>
</evidence>
<organism evidence="2 3">
    <name type="scientific">Ureaplasma parvum serovar 3 (strain ATCC 27815 / 27 / NCTC 11736)</name>
    <dbReference type="NCBI Taxonomy" id="505682"/>
    <lineage>
        <taxon>Bacteria</taxon>
        <taxon>Bacillati</taxon>
        <taxon>Mycoplasmatota</taxon>
        <taxon>Mycoplasmoidales</taxon>
        <taxon>Mycoplasmoidaceae</taxon>
        <taxon>Ureaplasma</taxon>
    </lineage>
</organism>
<keyword evidence="1" id="KW-0472">Membrane</keyword>
<dbReference type="AlphaFoldDB" id="A0A2C9DYW3"/>
<dbReference type="Proteomes" id="UP000002162">
    <property type="component" value="Chromosome"/>
</dbReference>
<gene>
    <name evidence="2" type="ordered locus">UPA3_0302</name>
</gene>
<dbReference type="PROSITE" id="PS51257">
    <property type="entry name" value="PROKAR_LIPOPROTEIN"/>
    <property type="match status" value="1"/>
</dbReference>
<evidence type="ECO:0000256" key="1">
    <source>
        <dbReference type="SAM" id="Phobius"/>
    </source>
</evidence>
<keyword evidence="1" id="KW-0812">Transmembrane</keyword>